<dbReference type="Proteomes" id="UP000269221">
    <property type="component" value="Unassembled WGS sequence"/>
</dbReference>
<evidence type="ECO:0000313" key="1">
    <source>
        <dbReference type="EMBL" id="RMC07693.1"/>
    </source>
</evidence>
<protein>
    <submittedName>
        <fullName evidence="1">Uncharacterized protein</fullName>
    </submittedName>
</protein>
<gene>
    <name evidence="1" type="ORF">DUI87_17170</name>
</gene>
<comment type="caution">
    <text evidence="1">The sequence shown here is derived from an EMBL/GenBank/DDBJ whole genome shotgun (WGS) entry which is preliminary data.</text>
</comment>
<organism evidence="1 2">
    <name type="scientific">Hirundo rustica rustica</name>
    <dbReference type="NCBI Taxonomy" id="333673"/>
    <lineage>
        <taxon>Eukaryota</taxon>
        <taxon>Metazoa</taxon>
        <taxon>Chordata</taxon>
        <taxon>Craniata</taxon>
        <taxon>Vertebrata</taxon>
        <taxon>Euteleostomi</taxon>
        <taxon>Archelosauria</taxon>
        <taxon>Archosauria</taxon>
        <taxon>Dinosauria</taxon>
        <taxon>Saurischia</taxon>
        <taxon>Theropoda</taxon>
        <taxon>Coelurosauria</taxon>
        <taxon>Aves</taxon>
        <taxon>Neognathae</taxon>
        <taxon>Neoaves</taxon>
        <taxon>Telluraves</taxon>
        <taxon>Australaves</taxon>
        <taxon>Passeriformes</taxon>
        <taxon>Sylvioidea</taxon>
        <taxon>Hirundinidae</taxon>
        <taxon>Hirundo</taxon>
    </lineage>
</organism>
<sequence length="285" mass="32287">MSRRMLLLNPSALTGQRGNINRRKMTTDCFTSNDIKWFESDIDGELGETTINSPVLPFPLPSIWKKPSHRHGAANPSPLSVVLEYHLACTRKYKCGKGKSPLASLFHVKNNVLPLPVEKVSFLVLYGGFEEFDNFEDKGKKLWMEFLEALCVEQQSYIPSLSEVRSQDRIMTQLKNFVHHLKAEMQDKYLSEEHHALVALGQAVNSKQIFVAKPGNGLSYCHLIFWNRNLRDAGHFKRLEIDRRVLPPVPGSQRCSFSELGMPPHGGWYLAALTGDPGQENEKLV</sequence>
<dbReference type="AlphaFoldDB" id="A0A3M0K3E1"/>
<name>A0A3M0K3E1_HIRRU</name>
<dbReference type="EMBL" id="QRBI01000120">
    <property type="protein sequence ID" value="RMC07693.1"/>
    <property type="molecule type" value="Genomic_DNA"/>
</dbReference>
<keyword evidence="2" id="KW-1185">Reference proteome</keyword>
<proteinExistence type="predicted"/>
<accession>A0A3M0K3E1</accession>
<evidence type="ECO:0000313" key="2">
    <source>
        <dbReference type="Proteomes" id="UP000269221"/>
    </source>
</evidence>
<reference evidence="1 2" key="1">
    <citation type="submission" date="2018-07" db="EMBL/GenBank/DDBJ databases">
        <title>A high quality draft genome assembly of the barn swallow (H. rustica rustica).</title>
        <authorList>
            <person name="Formenti G."/>
            <person name="Chiara M."/>
            <person name="Poveda L."/>
            <person name="Francoijs K.-J."/>
            <person name="Bonisoli-Alquati A."/>
            <person name="Canova L."/>
            <person name="Gianfranceschi L."/>
            <person name="Horner D.S."/>
            <person name="Saino N."/>
        </authorList>
    </citation>
    <scope>NUCLEOTIDE SEQUENCE [LARGE SCALE GENOMIC DNA]</scope>
    <source>
        <strain evidence="1">Chelidonia</strain>
        <tissue evidence="1">Blood</tissue>
    </source>
</reference>
<dbReference type="OrthoDB" id="10606282at2759"/>